<dbReference type="HOGENOM" id="CLU_023194_17_2_9"/>
<name>G5IK10_9FIRM</name>
<dbReference type="InterPro" id="IPR036291">
    <property type="entry name" value="NAD(P)-bd_dom_sf"/>
</dbReference>
<proteinExistence type="predicted"/>
<dbReference type="SUPFAM" id="SSF55347">
    <property type="entry name" value="Glyceraldehyde-3-phosphate dehydrogenase-like, C-terminal domain"/>
    <property type="match status" value="1"/>
</dbReference>
<dbReference type="Proteomes" id="UP000005384">
    <property type="component" value="Unassembled WGS sequence"/>
</dbReference>
<keyword evidence="5" id="KW-1185">Reference proteome</keyword>
<evidence type="ECO:0000313" key="5">
    <source>
        <dbReference type="Proteomes" id="UP000005384"/>
    </source>
</evidence>
<dbReference type="InterPro" id="IPR055170">
    <property type="entry name" value="GFO_IDH_MocA-like_dom"/>
</dbReference>
<dbReference type="PANTHER" id="PTHR43818">
    <property type="entry name" value="BCDNA.GH03377"/>
    <property type="match status" value="1"/>
</dbReference>
<gene>
    <name evidence="4" type="ORF">HMPREF9473_03838</name>
</gene>
<dbReference type="PANTHER" id="PTHR43818:SF11">
    <property type="entry name" value="BCDNA.GH03377"/>
    <property type="match status" value="1"/>
</dbReference>
<accession>G5IK10</accession>
<dbReference type="Gene3D" id="3.30.360.10">
    <property type="entry name" value="Dihydrodipicolinate Reductase, domain 2"/>
    <property type="match status" value="1"/>
</dbReference>
<dbReference type="InterPro" id="IPR000683">
    <property type="entry name" value="Gfo/Idh/MocA-like_OxRdtase_N"/>
</dbReference>
<dbReference type="GO" id="GO:0016491">
    <property type="term" value="F:oxidoreductase activity"/>
    <property type="evidence" value="ECO:0007669"/>
    <property type="project" value="UniProtKB-KW"/>
</dbReference>
<evidence type="ECO:0000313" key="4">
    <source>
        <dbReference type="EMBL" id="EHI58194.1"/>
    </source>
</evidence>
<dbReference type="Pfam" id="PF01408">
    <property type="entry name" value="GFO_IDH_MocA"/>
    <property type="match status" value="1"/>
</dbReference>
<dbReference type="GO" id="GO:0000166">
    <property type="term" value="F:nucleotide binding"/>
    <property type="evidence" value="ECO:0007669"/>
    <property type="project" value="InterPro"/>
</dbReference>
<sequence length="359" mass="39695">MNRDGIIRAGVIGTGFIAIPQMDSIRRIPGIELAAVCDPAPERLKEIKKAYGIERGYTDWRDMVADKDIQVIHNCTPNHLHDKINRAAILAGKHIYAEKPLSLGAARAKSLWQLAMERGVAHGVNHQYRLSGAVQEMRARVMEGEGGRPLYVSGCYLQDSAARHTDYTSRQMPETSPARALADIGVHWADTVTCVMGQPIQAVYAQMYTHYPLRLDTATGREVEINSDDTTFVMVRFEDGTPGTAVFSKCAVGHKNDLVVTVSGEQREYTWRQQNGDRLYIGNRERGNEELLTGSNLVHEAVLPYVTMPAGHAMGWPDVLMHAIESFYQSIRTEQYLTGQVPMPLSMTAGGAMPSSKPA</sequence>
<dbReference type="Gene3D" id="3.40.50.720">
    <property type="entry name" value="NAD(P)-binding Rossmann-like Domain"/>
    <property type="match status" value="1"/>
</dbReference>
<comment type="caution">
    <text evidence="4">The sequence shown here is derived from an EMBL/GenBank/DDBJ whole genome shotgun (WGS) entry which is preliminary data.</text>
</comment>
<feature type="domain" description="Gfo/Idh/MocA-like oxidoreductase N-terminal" evidence="2">
    <location>
        <begin position="7"/>
        <end position="126"/>
    </location>
</feature>
<organism evidence="4 5">
    <name type="scientific">Hungatella hathewayi WAL-18680</name>
    <dbReference type="NCBI Taxonomy" id="742737"/>
    <lineage>
        <taxon>Bacteria</taxon>
        <taxon>Bacillati</taxon>
        <taxon>Bacillota</taxon>
        <taxon>Clostridia</taxon>
        <taxon>Lachnospirales</taxon>
        <taxon>Lachnospiraceae</taxon>
        <taxon>Hungatella</taxon>
    </lineage>
</organism>
<dbReference type="SUPFAM" id="SSF51735">
    <property type="entry name" value="NAD(P)-binding Rossmann-fold domains"/>
    <property type="match status" value="1"/>
</dbReference>
<evidence type="ECO:0000256" key="1">
    <source>
        <dbReference type="ARBA" id="ARBA00023002"/>
    </source>
</evidence>
<dbReference type="RefSeq" id="WP_006781829.1">
    <property type="nucleotide sequence ID" value="NZ_CP040506.1"/>
</dbReference>
<dbReference type="AlphaFoldDB" id="G5IK10"/>
<evidence type="ECO:0008006" key="6">
    <source>
        <dbReference type="Google" id="ProtNLM"/>
    </source>
</evidence>
<dbReference type="Pfam" id="PF22725">
    <property type="entry name" value="GFO_IDH_MocA_C3"/>
    <property type="match status" value="1"/>
</dbReference>
<dbReference type="PATRIC" id="fig|742737.3.peg.3817"/>
<keyword evidence="1" id="KW-0560">Oxidoreductase</keyword>
<evidence type="ECO:0000259" key="3">
    <source>
        <dbReference type="Pfam" id="PF22725"/>
    </source>
</evidence>
<protein>
    <recommendedName>
        <fullName evidence="6">Gfo/Idh/MocA-like oxidoreductase N-terminal domain-containing protein</fullName>
    </recommendedName>
</protein>
<dbReference type="InterPro" id="IPR050463">
    <property type="entry name" value="Gfo/Idh/MocA_oxidrdct_glycsds"/>
</dbReference>
<feature type="domain" description="GFO/IDH/MocA-like oxidoreductase" evidence="3">
    <location>
        <begin position="134"/>
        <end position="266"/>
    </location>
</feature>
<reference evidence="4 5" key="1">
    <citation type="submission" date="2011-08" db="EMBL/GenBank/DDBJ databases">
        <title>The Genome Sequence of Clostridium hathewayi WAL-18680.</title>
        <authorList>
            <consortium name="The Broad Institute Genome Sequencing Platform"/>
            <person name="Earl A."/>
            <person name="Ward D."/>
            <person name="Feldgarden M."/>
            <person name="Gevers D."/>
            <person name="Finegold S.M."/>
            <person name="Summanen P.H."/>
            <person name="Molitoris D.R."/>
            <person name="Song M."/>
            <person name="Daigneault M."/>
            <person name="Allen-Vercoe E."/>
            <person name="Young S.K."/>
            <person name="Zeng Q."/>
            <person name="Gargeya S."/>
            <person name="Fitzgerald M."/>
            <person name="Haas B."/>
            <person name="Abouelleil A."/>
            <person name="Alvarado L."/>
            <person name="Arachchi H.M."/>
            <person name="Berlin A."/>
            <person name="Brown A."/>
            <person name="Chapman S.B."/>
            <person name="Chen Z."/>
            <person name="Dunbar C."/>
            <person name="Freedman E."/>
            <person name="Gearin G."/>
            <person name="Gellesch M."/>
            <person name="Goldberg J."/>
            <person name="Griggs A."/>
            <person name="Gujja S."/>
            <person name="Heiman D."/>
            <person name="Howarth C."/>
            <person name="Larson L."/>
            <person name="Lui A."/>
            <person name="MacDonald P.J.P."/>
            <person name="Montmayeur A."/>
            <person name="Murphy C."/>
            <person name="Neiman D."/>
            <person name="Pearson M."/>
            <person name="Priest M."/>
            <person name="Roberts A."/>
            <person name="Saif S."/>
            <person name="Shea T."/>
            <person name="Shenoy N."/>
            <person name="Sisk P."/>
            <person name="Stolte C."/>
            <person name="Sykes S."/>
            <person name="Wortman J."/>
            <person name="Nusbaum C."/>
            <person name="Birren B."/>
        </authorList>
    </citation>
    <scope>NUCLEOTIDE SEQUENCE [LARGE SCALE GENOMIC DNA]</scope>
    <source>
        <strain evidence="4 5">WAL-18680</strain>
    </source>
</reference>
<dbReference type="EMBL" id="ADLN01000105">
    <property type="protein sequence ID" value="EHI58194.1"/>
    <property type="molecule type" value="Genomic_DNA"/>
</dbReference>
<evidence type="ECO:0000259" key="2">
    <source>
        <dbReference type="Pfam" id="PF01408"/>
    </source>
</evidence>